<organism evidence="2 3">
    <name type="scientific">Lentzea fradiae</name>
    <dbReference type="NCBI Taxonomy" id="200378"/>
    <lineage>
        <taxon>Bacteria</taxon>
        <taxon>Bacillati</taxon>
        <taxon>Actinomycetota</taxon>
        <taxon>Actinomycetes</taxon>
        <taxon>Pseudonocardiales</taxon>
        <taxon>Pseudonocardiaceae</taxon>
        <taxon>Lentzea</taxon>
    </lineage>
</organism>
<feature type="compositionally biased region" description="Basic and acidic residues" evidence="1">
    <location>
        <begin position="137"/>
        <end position="148"/>
    </location>
</feature>
<dbReference type="EMBL" id="FNCC01000001">
    <property type="protein sequence ID" value="SDF45218.1"/>
    <property type="molecule type" value="Genomic_DNA"/>
</dbReference>
<feature type="compositionally biased region" description="Low complexity" evidence="1">
    <location>
        <begin position="114"/>
        <end position="128"/>
    </location>
</feature>
<dbReference type="AlphaFoldDB" id="A0A1G7L6X0"/>
<protein>
    <submittedName>
        <fullName evidence="2">Uncharacterized protein</fullName>
    </submittedName>
</protein>
<gene>
    <name evidence="2" type="ORF">SAMN05216553_101705</name>
</gene>
<feature type="region of interest" description="Disordered" evidence="1">
    <location>
        <begin position="79"/>
        <end position="148"/>
    </location>
</feature>
<sequence length="148" mass="15314">MKSTSSSSVRTSPIVAAVVKAVEVMPDWWSWRVFTSLSLNSLSWSSLSPSGPLTGHPDAASTLRASCAVRSGRPLTNVITTNVTMPPSAANPATSTSAAASPRGTLRAIRNPTAGARRAASSNAIASGTDGGQPPHYDAHNVERGHHE</sequence>
<evidence type="ECO:0000256" key="1">
    <source>
        <dbReference type="SAM" id="MobiDB-lite"/>
    </source>
</evidence>
<name>A0A1G7L6X0_9PSEU</name>
<accession>A0A1G7L6X0</accession>
<evidence type="ECO:0000313" key="3">
    <source>
        <dbReference type="Proteomes" id="UP000199623"/>
    </source>
</evidence>
<keyword evidence="3" id="KW-1185">Reference proteome</keyword>
<proteinExistence type="predicted"/>
<dbReference type="Proteomes" id="UP000199623">
    <property type="component" value="Unassembled WGS sequence"/>
</dbReference>
<feature type="compositionally biased region" description="Low complexity" evidence="1">
    <location>
        <begin position="86"/>
        <end position="102"/>
    </location>
</feature>
<evidence type="ECO:0000313" key="2">
    <source>
        <dbReference type="EMBL" id="SDF45218.1"/>
    </source>
</evidence>
<reference evidence="3" key="1">
    <citation type="submission" date="2016-10" db="EMBL/GenBank/DDBJ databases">
        <authorList>
            <person name="Varghese N."/>
            <person name="Submissions S."/>
        </authorList>
    </citation>
    <scope>NUCLEOTIDE SEQUENCE [LARGE SCALE GENOMIC DNA]</scope>
    <source>
        <strain evidence="3">CGMCC 4.3506</strain>
    </source>
</reference>